<dbReference type="SUPFAM" id="SSF47090">
    <property type="entry name" value="PGBD-like"/>
    <property type="match status" value="1"/>
</dbReference>
<evidence type="ECO:0000259" key="1">
    <source>
        <dbReference type="Pfam" id="PF00182"/>
    </source>
</evidence>
<dbReference type="AlphaFoldDB" id="I2GI29"/>
<dbReference type="InterPro" id="IPR023346">
    <property type="entry name" value="Lysozyme-like_dom_sf"/>
</dbReference>
<keyword evidence="3" id="KW-1185">Reference proteome</keyword>
<dbReference type="EMBL" id="CAIT01000006">
    <property type="protein sequence ID" value="CCH53554.1"/>
    <property type="molecule type" value="Genomic_DNA"/>
</dbReference>
<dbReference type="Proteomes" id="UP000009309">
    <property type="component" value="Unassembled WGS sequence"/>
</dbReference>
<organism evidence="2 3">
    <name type="scientific">Fibrisoma limi BUZ 3</name>
    <dbReference type="NCBI Taxonomy" id="1185876"/>
    <lineage>
        <taxon>Bacteria</taxon>
        <taxon>Pseudomonadati</taxon>
        <taxon>Bacteroidota</taxon>
        <taxon>Cytophagia</taxon>
        <taxon>Cytophagales</taxon>
        <taxon>Spirosomataceae</taxon>
        <taxon>Fibrisoma</taxon>
    </lineage>
</organism>
<proteinExistence type="predicted"/>
<dbReference type="Gene3D" id="1.10.101.10">
    <property type="entry name" value="PGBD-like superfamily/PGBD"/>
    <property type="match status" value="1"/>
</dbReference>
<sequence length="256" mass="29227">MQLDDLKTITEPKPLSQLTQQQLKELQTALKFLGYPVGKIDGLLGPRTRTAWAEYKTDVFEGNPDLIGPQSIAVLLSKVDRSVNNPDFSTKEGTLAAIVNECRFQGLTLSPQIAYVLATVEWETAKTFKPVREAFWLSEEWRRKNLRYYPYYGRGYVQLTWKFNYENYSELLDLDLVKNPDLALEPDTALFILVHGFRTGNFTGRKITDYINEVKTDLVGARRCINGTDHDNDIAHLAQKYLVMVPDNQLVAVSFN</sequence>
<comment type="caution">
    <text evidence="2">The sequence shown here is derived from an EMBL/GenBank/DDBJ whole genome shotgun (WGS) entry which is preliminary data.</text>
</comment>
<protein>
    <recommendedName>
        <fullName evidence="1">Glycoside hydrolase family 19 catalytic domain-containing protein</fullName>
    </recommendedName>
</protein>
<accession>I2GI29</accession>
<evidence type="ECO:0000313" key="3">
    <source>
        <dbReference type="Proteomes" id="UP000009309"/>
    </source>
</evidence>
<dbReference type="InterPro" id="IPR000726">
    <property type="entry name" value="Glyco_hydro_19_cat"/>
</dbReference>
<dbReference type="InterPro" id="IPR036365">
    <property type="entry name" value="PGBD-like_sf"/>
</dbReference>
<dbReference type="SUPFAM" id="SSF53955">
    <property type="entry name" value="Lysozyme-like"/>
    <property type="match status" value="1"/>
</dbReference>
<dbReference type="Pfam" id="PF00182">
    <property type="entry name" value="Glyco_hydro_19"/>
    <property type="match status" value="1"/>
</dbReference>
<dbReference type="Gene3D" id="1.10.530.10">
    <property type="match status" value="1"/>
</dbReference>
<dbReference type="GO" id="GO:0004568">
    <property type="term" value="F:chitinase activity"/>
    <property type="evidence" value="ECO:0007669"/>
    <property type="project" value="InterPro"/>
</dbReference>
<feature type="domain" description="Glycoside hydrolase family 19 catalytic" evidence="1">
    <location>
        <begin position="139"/>
        <end position="184"/>
    </location>
</feature>
<reference evidence="2 3" key="1">
    <citation type="journal article" date="2012" name="J. Bacteriol.">
        <title>Genome Sequence of the Filamentous Bacterium Fibrisoma limi BUZ 3T.</title>
        <authorList>
            <person name="Filippini M."/>
            <person name="Qi W."/>
            <person name="Jaenicke S."/>
            <person name="Goesmann A."/>
            <person name="Smits T.H."/>
            <person name="Bagheri H.C."/>
        </authorList>
    </citation>
    <scope>NUCLEOTIDE SEQUENCE [LARGE SCALE GENOMIC DNA]</scope>
    <source>
        <strain evidence="3">BUZ 3T</strain>
    </source>
</reference>
<dbReference type="OrthoDB" id="882303at2"/>
<dbReference type="InterPro" id="IPR036366">
    <property type="entry name" value="PGBDSf"/>
</dbReference>
<dbReference type="GO" id="GO:0006032">
    <property type="term" value="P:chitin catabolic process"/>
    <property type="evidence" value="ECO:0007669"/>
    <property type="project" value="InterPro"/>
</dbReference>
<dbReference type="STRING" id="1185876.BN8_02658"/>
<name>I2GI29_9BACT</name>
<dbReference type="GO" id="GO:0016998">
    <property type="term" value="P:cell wall macromolecule catabolic process"/>
    <property type="evidence" value="ECO:0007669"/>
    <property type="project" value="InterPro"/>
</dbReference>
<evidence type="ECO:0000313" key="2">
    <source>
        <dbReference type="EMBL" id="CCH53554.1"/>
    </source>
</evidence>
<dbReference type="RefSeq" id="WP_009282134.1">
    <property type="nucleotide sequence ID" value="NZ_CAIT01000006.1"/>
</dbReference>
<gene>
    <name evidence="2" type="ORF">BN8_02658</name>
</gene>
<dbReference type="eggNOG" id="COG3179">
    <property type="taxonomic scope" value="Bacteria"/>
</dbReference>